<evidence type="ECO:0000313" key="3">
    <source>
        <dbReference type="Proteomes" id="UP000649739"/>
    </source>
</evidence>
<sequence length="258" mass="25509">MTDFSENRSPGSGADGTGSDATGAVADRVRPVVETAAGAGAQVAESVREQGGEVAAEAGRQARNLAHEAGGQLAEQARAQQQRAAGGLRTLGEELDGMAQASPRESGTATELARQASAKLTELAGWLEEREPGAVLDEVRRYARRKPGTFLLGAAALGVLAGRVTRNLGDPADGSARPAAGRAPATPPAPPVTPAPPVPAESPAAAPYVPAQPTATGVAPVPAGSAGVPPVPPPSGPGPGSAPGPGEYAVGRVEGSVR</sequence>
<gene>
    <name evidence="2" type="ORF">GCM10010123_45240</name>
</gene>
<dbReference type="RefSeq" id="WP_189172238.1">
    <property type="nucleotide sequence ID" value="NZ_BMQB01000014.1"/>
</dbReference>
<feature type="compositionally biased region" description="Pro residues" evidence="1">
    <location>
        <begin position="185"/>
        <end position="200"/>
    </location>
</feature>
<dbReference type="EMBL" id="BMQB01000014">
    <property type="protein sequence ID" value="GGK10236.1"/>
    <property type="molecule type" value="Genomic_DNA"/>
</dbReference>
<keyword evidence="3" id="KW-1185">Reference proteome</keyword>
<dbReference type="AlphaFoldDB" id="A0A8J3FEV4"/>
<reference evidence="2" key="2">
    <citation type="submission" date="2020-09" db="EMBL/GenBank/DDBJ databases">
        <authorList>
            <person name="Sun Q."/>
            <person name="Ohkuma M."/>
        </authorList>
    </citation>
    <scope>NUCLEOTIDE SEQUENCE</scope>
    <source>
        <strain evidence="2">JCM 3090</strain>
    </source>
</reference>
<accession>A0A8J3FEV4</accession>
<evidence type="ECO:0000256" key="1">
    <source>
        <dbReference type="SAM" id="MobiDB-lite"/>
    </source>
</evidence>
<protein>
    <submittedName>
        <fullName evidence="2">Uncharacterized protein</fullName>
    </submittedName>
</protein>
<evidence type="ECO:0000313" key="2">
    <source>
        <dbReference type="EMBL" id="GGK10236.1"/>
    </source>
</evidence>
<feature type="compositionally biased region" description="Pro residues" evidence="1">
    <location>
        <begin position="229"/>
        <end position="242"/>
    </location>
</feature>
<feature type="compositionally biased region" description="Low complexity" evidence="1">
    <location>
        <begin position="217"/>
        <end position="228"/>
    </location>
</feature>
<name>A0A8J3FEV4_9ACTN</name>
<feature type="region of interest" description="Disordered" evidence="1">
    <location>
        <begin position="165"/>
        <end position="258"/>
    </location>
</feature>
<comment type="caution">
    <text evidence="2">The sequence shown here is derived from an EMBL/GenBank/DDBJ whole genome shotgun (WGS) entry which is preliminary data.</text>
</comment>
<feature type="compositionally biased region" description="Low complexity" evidence="1">
    <location>
        <begin position="170"/>
        <end position="184"/>
    </location>
</feature>
<feature type="region of interest" description="Disordered" evidence="1">
    <location>
        <begin position="1"/>
        <end position="30"/>
    </location>
</feature>
<proteinExistence type="predicted"/>
<dbReference type="Proteomes" id="UP000649739">
    <property type="component" value="Unassembled WGS sequence"/>
</dbReference>
<organism evidence="2 3">
    <name type="scientific">Pilimelia anulata</name>
    <dbReference type="NCBI Taxonomy" id="53371"/>
    <lineage>
        <taxon>Bacteria</taxon>
        <taxon>Bacillati</taxon>
        <taxon>Actinomycetota</taxon>
        <taxon>Actinomycetes</taxon>
        <taxon>Micromonosporales</taxon>
        <taxon>Micromonosporaceae</taxon>
        <taxon>Pilimelia</taxon>
    </lineage>
</organism>
<reference evidence="2" key="1">
    <citation type="journal article" date="2014" name="Int. J. Syst. Evol. Microbiol.">
        <title>Complete genome sequence of Corynebacterium casei LMG S-19264T (=DSM 44701T), isolated from a smear-ripened cheese.</title>
        <authorList>
            <consortium name="US DOE Joint Genome Institute (JGI-PGF)"/>
            <person name="Walter F."/>
            <person name="Albersmeier A."/>
            <person name="Kalinowski J."/>
            <person name="Ruckert C."/>
        </authorList>
    </citation>
    <scope>NUCLEOTIDE SEQUENCE</scope>
    <source>
        <strain evidence="2">JCM 3090</strain>
    </source>
</reference>